<keyword evidence="3 8" id="KW-0349">Heme</keyword>
<accession>A0A9X1BAI0</accession>
<feature type="binding site" description="covalent" evidence="8">
    <location>
        <position position="142"/>
    </location>
    <ligand>
        <name>heme c</name>
        <dbReference type="ChEBI" id="CHEBI:61717"/>
        <label>2</label>
    </ligand>
</feature>
<comment type="caution">
    <text evidence="11">The sequence shown here is derived from an EMBL/GenBank/DDBJ whole genome shotgun (WGS) entry which is preliminary data.</text>
</comment>
<organism evidence="11 12">
    <name type="scientific">Thiocapsa imhoffii</name>
    <dbReference type="NCBI Taxonomy" id="382777"/>
    <lineage>
        <taxon>Bacteria</taxon>
        <taxon>Pseudomonadati</taxon>
        <taxon>Pseudomonadota</taxon>
        <taxon>Gammaproteobacteria</taxon>
        <taxon>Chromatiales</taxon>
        <taxon>Chromatiaceae</taxon>
        <taxon>Thiocapsa</taxon>
    </lineage>
</organism>
<dbReference type="GO" id="GO:0009055">
    <property type="term" value="F:electron transfer activity"/>
    <property type="evidence" value="ECO:0007669"/>
    <property type="project" value="InterPro"/>
</dbReference>
<keyword evidence="6" id="KW-0249">Electron transport</keyword>
<name>A0A9X1BAI0_9GAMM</name>
<evidence type="ECO:0000256" key="2">
    <source>
        <dbReference type="ARBA" id="ARBA00022448"/>
    </source>
</evidence>
<dbReference type="GO" id="GO:0005506">
    <property type="term" value="F:iron ion binding"/>
    <property type="evidence" value="ECO:0007669"/>
    <property type="project" value="InterPro"/>
</dbReference>
<evidence type="ECO:0000256" key="5">
    <source>
        <dbReference type="ARBA" id="ARBA00022764"/>
    </source>
</evidence>
<evidence type="ECO:0000256" key="1">
    <source>
        <dbReference type="ARBA" id="ARBA00004418"/>
    </source>
</evidence>
<dbReference type="PIRSF" id="PIRSF000005">
    <property type="entry name" value="Cytochrome_c4"/>
    <property type="match status" value="1"/>
</dbReference>
<dbReference type="InterPro" id="IPR009056">
    <property type="entry name" value="Cyt_c-like_dom"/>
</dbReference>
<feature type="binding site" description="covalent" evidence="8">
    <location>
        <position position="43"/>
    </location>
    <ligand>
        <name>heme c</name>
        <dbReference type="ChEBI" id="CHEBI:61717"/>
        <label>1</label>
    </ligand>
</feature>
<evidence type="ECO:0000313" key="12">
    <source>
        <dbReference type="Proteomes" id="UP001138802"/>
    </source>
</evidence>
<reference evidence="11 12" key="1">
    <citation type="journal article" date="2020" name="Microorganisms">
        <title>Osmotic Adaptation and Compatible Solute Biosynthesis of Phototrophic Bacteria as Revealed from Genome Analyses.</title>
        <authorList>
            <person name="Imhoff J.F."/>
            <person name="Rahn T."/>
            <person name="Kunzel S."/>
            <person name="Keller A."/>
            <person name="Neulinger S.C."/>
        </authorList>
    </citation>
    <scope>NUCLEOTIDE SEQUENCE [LARGE SCALE GENOMIC DNA]</scope>
    <source>
        <strain evidence="11 12">DSM 21303</strain>
    </source>
</reference>
<dbReference type="PANTHER" id="PTHR33751">
    <property type="entry name" value="CBB3-TYPE CYTOCHROME C OXIDASE SUBUNIT FIXP"/>
    <property type="match status" value="1"/>
</dbReference>
<evidence type="ECO:0000256" key="9">
    <source>
        <dbReference type="PIRSR" id="PIRSR000005-2"/>
    </source>
</evidence>
<dbReference type="Proteomes" id="UP001138802">
    <property type="component" value="Unassembled WGS sequence"/>
</dbReference>
<dbReference type="PROSITE" id="PS51007">
    <property type="entry name" value="CYTC"/>
    <property type="match status" value="2"/>
</dbReference>
<dbReference type="GO" id="GO:0042597">
    <property type="term" value="C:periplasmic space"/>
    <property type="evidence" value="ECO:0007669"/>
    <property type="project" value="UniProtKB-SubCell"/>
</dbReference>
<sequence>MRSHSPFPIVLAVIGALAASAIPVSALSRGDPAIGETIAQQVCVACHAPDHRIPSPIPKTPVLAGQHEGYLVKQLRDYRDGKRSSGLMLGFLDGLEAEDFPHVAAYFASLPPGPGVVTDPSLLELGRELYLDGNPERGLPACAGCHGDEGEGSRRFPRLAGQNVDYTVEQMRRYATGERTNDRGLMQTVADRMDEQDILAVAQFVASLVGEDNEETASP</sequence>
<evidence type="ECO:0000259" key="10">
    <source>
        <dbReference type="PROSITE" id="PS51007"/>
    </source>
</evidence>
<feature type="binding site" description="axial binding residue" evidence="9">
    <location>
        <position position="186"/>
    </location>
    <ligand>
        <name>heme c</name>
        <dbReference type="ChEBI" id="CHEBI:61717"/>
        <label>2</label>
    </ligand>
    <ligandPart>
        <name>Fe</name>
        <dbReference type="ChEBI" id="CHEBI:18248"/>
    </ligandPart>
</feature>
<dbReference type="AlphaFoldDB" id="A0A9X1BAI0"/>
<dbReference type="PANTHER" id="PTHR33751:SF9">
    <property type="entry name" value="CYTOCHROME C4"/>
    <property type="match status" value="1"/>
</dbReference>
<evidence type="ECO:0000256" key="6">
    <source>
        <dbReference type="ARBA" id="ARBA00022982"/>
    </source>
</evidence>
<keyword evidence="2" id="KW-0813">Transport</keyword>
<evidence type="ECO:0000256" key="7">
    <source>
        <dbReference type="ARBA" id="ARBA00023004"/>
    </source>
</evidence>
<feature type="domain" description="Cytochrome c" evidence="10">
    <location>
        <begin position="30"/>
        <end position="111"/>
    </location>
</feature>
<dbReference type="RefSeq" id="WP_200388915.1">
    <property type="nucleotide sequence ID" value="NZ_NRSD01000019.1"/>
</dbReference>
<proteinExistence type="predicted"/>
<dbReference type="InterPro" id="IPR036909">
    <property type="entry name" value="Cyt_c-like_dom_sf"/>
</dbReference>
<feature type="domain" description="Cytochrome c" evidence="10">
    <location>
        <begin position="121"/>
        <end position="209"/>
    </location>
</feature>
<dbReference type="Gene3D" id="1.10.760.10">
    <property type="entry name" value="Cytochrome c-like domain"/>
    <property type="match status" value="2"/>
</dbReference>
<evidence type="ECO:0000256" key="4">
    <source>
        <dbReference type="ARBA" id="ARBA00022723"/>
    </source>
</evidence>
<evidence type="ECO:0000256" key="8">
    <source>
        <dbReference type="PIRSR" id="PIRSR000005-1"/>
    </source>
</evidence>
<comment type="subcellular location">
    <subcellularLocation>
        <location evidence="1">Periplasm</location>
    </subcellularLocation>
</comment>
<dbReference type="EMBL" id="NRSD01000019">
    <property type="protein sequence ID" value="MBK1646101.1"/>
    <property type="molecule type" value="Genomic_DNA"/>
</dbReference>
<keyword evidence="4 9" id="KW-0479">Metal-binding</keyword>
<evidence type="ECO:0000313" key="11">
    <source>
        <dbReference type="EMBL" id="MBK1646101.1"/>
    </source>
</evidence>
<gene>
    <name evidence="11" type="ORF">CKO25_15885</name>
</gene>
<protein>
    <submittedName>
        <fullName evidence="11">Cytochrome c, class IC:cytochrome c, class I</fullName>
    </submittedName>
</protein>
<feature type="binding site" description="axial binding residue" evidence="9">
    <location>
        <position position="88"/>
    </location>
    <ligand>
        <name>heme c</name>
        <dbReference type="ChEBI" id="CHEBI:61717"/>
        <label>1</label>
    </ligand>
    <ligandPart>
        <name>Fe</name>
        <dbReference type="ChEBI" id="CHEBI:18248"/>
    </ligandPart>
</feature>
<keyword evidence="5" id="KW-0574">Periplasm</keyword>
<feature type="binding site" description="axial binding residue" evidence="9">
    <location>
        <position position="47"/>
    </location>
    <ligand>
        <name>heme c</name>
        <dbReference type="ChEBI" id="CHEBI:61717"/>
        <label>1</label>
    </ligand>
    <ligandPart>
        <name>Fe</name>
        <dbReference type="ChEBI" id="CHEBI:18248"/>
    </ligandPart>
</feature>
<dbReference type="SUPFAM" id="SSF46626">
    <property type="entry name" value="Cytochrome c"/>
    <property type="match status" value="2"/>
</dbReference>
<keyword evidence="12" id="KW-1185">Reference proteome</keyword>
<feature type="binding site" description="covalent" evidence="8">
    <location>
        <position position="145"/>
    </location>
    <ligand>
        <name>heme c</name>
        <dbReference type="ChEBI" id="CHEBI:61717"/>
        <label>2</label>
    </ligand>
</feature>
<dbReference type="GO" id="GO:0020037">
    <property type="term" value="F:heme binding"/>
    <property type="evidence" value="ECO:0007669"/>
    <property type="project" value="InterPro"/>
</dbReference>
<feature type="binding site" description="axial binding residue" evidence="9">
    <location>
        <position position="146"/>
    </location>
    <ligand>
        <name>heme c</name>
        <dbReference type="ChEBI" id="CHEBI:61717"/>
        <label>2</label>
    </ligand>
    <ligandPart>
        <name>Fe</name>
        <dbReference type="ChEBI" id="CHEBI:18248"/>
    </ligandPart>
</feature>
<dbReference type="InterPro" id="IPR024167">
    <property type="entry name" value="Cytochrome_c4-like"/>
</dbReference>
<comment type="PTM">
    <text evidence="8">Binds 2 heme c groups covalently per subunit.</text>
</comment>
<dbReference type="Pfam" id="PF00034">
    <property type="entry name" value="Cytochrom_C"/>
    <property type="match status" value="2"/>
</dbReference>
<keyword evidence="7 9" id="KW-0408">Iron</keyword>
<feature type="binding site" description="covalent" evidence="8">
    <location>
        <position position="46"/>
    </location>
    <ligand>
        <name>heme c</name>
        <dbReference type="ChEBI" id="CHEBI:61717"/>
        <label>1</label>
    </ligand>
</feature>
<dbReference type="InterPro" id="IPR050597">
    <property type="entry name" value="Cytochrome_c_Oxidase_Subunit"/>
</dbReference>
<evidence type="ECO:0000256" key="3">
    <source>
        <dbReference type="ARBA" id="ARBA00022617"/>
    </source>
</evidence>